<dbReference type="Proteomes" id="UP000268696">
    <property type="component" value="Chromosome"/>
</dbReference>
<sequence length="37" mass="4372">MLDCRSELAREKRKGTAYIQATRVIVNDSREQARSYR</sequence>
<dbReference type="AlphaFoldDB" id="A0A3G7UFL9"/>
<dbReference type="EMBL" id="CP027754">
    <property type="protein sequence ID" value="AZE57352.1"/>
    <property type="molecule type" value="Genomic_DNA"/>
</dbReference>
<gene>
    <name evidence="1" type="ORF">C4K03_5227</name>
</gene>
<organism evidence="1 2">
    <name type="scientific">Pseudomonas synxantha</name>
    <dbReference type="NCBI Taxonomy" id="47883"/>
    <lineage>
        <taxon>Bacteria</taxon>
        <taxon>Pseudomonadati</taxon>
        <taxon>Pseudomonadota</taxon>
        <taxon>Gammaproteobacteria</taxon>
        <taxon>Pseudomonadales</taxon>
        <taxon>Pseudomonadaceae</taxon>
        <taxon>Pseudomonas</taxon>
    </lineage>
</organism>
<reference evidence="1 2" key="1">
    <citation type="submission" date="2018-03" db="EMBL/GenBank/DDBJ databases">
        <title>Diversity of phytobeneficial traits revealed by whole-genome analysis of worldwide-isolated phenazine-producing Pseudomonas spp.</title>
        <authorList>
            <person name="Biessy A."/>
            <person name="Novinscak A."/>
            <person name="Blom J."/>
            <person name="Leger G."/>
            <person name="Thomashow L.S."/>
            <person name="Cazorla F.M."/>
            <person name="Josic D."/>
            <person name="Filion M."/>
        </authorList>
    </citation>
    <scope>NUCLEOTIDE SEQUENCE [LARGE SCALE GENOMIC DNA]</scope>
    <source>
        <strain evidence="1 2">30B</strain>
    </source>
</reference>
<evidence type="ECO:0000313" key="1">
    <source>
        <dbReference type="EMBL" id="AZE57352.1"/>
    </source>
</evidence>
<protein>
    <submittedName>
        <fullName evidence="1">Error-prone DNA polymerase III alpha subunit</fullName>
        <ecNumber evidence="1">2.7.7.7</ecNumber>
    </submittedName>
</protein>
<dbReference type="EC" id="2.7.7.7" evidence="1"/>
<evidence type="ECO:0000313" key="2">
    <source>
        <dbReference type="Proteomes" id="UP000268696"/>
    </source>
</evidence>
<keyword evidence="1" id="KW-0548">Nucleotidyltransferase</keyword>
<accession>A0A3G7UFL9</accession>
<dbReference type="GO" id="GO:0003887">
    <property type="term" value="F:DNA-directed DNA polymerase activity"/>
    <property type="evidence" value="ECO:0007669"/>
    <property type="project" value="UniProtKB-EC"/>
</dbReference>
<proteinExistence type="predicted"/>
<name>A0A3G7UFL9_9PSED</name>
<keyword evidence="1" id="KW-0808">Transferase</keyword>